<dbReference type="SUPFAM" id="SSF81296">
    <property type="entry name" value="E set domains"/>
    <property type="match status" value="1"/>
</dbReference>
<dbReference type="SUPFAM" id="SSF55545">
    <property type="entry name" value="beta-N-acetylhexosaminidase-like domain"/>
    <property type="match status" value="1"/>
</dbReference>
<dbReference type="PRINTS" id="PR00738">
    <property type="entry name" value="GLHYDRLASE20"/>
</dbReference>
<dbReference type="InterPro" id="IPR014756">
    <property type="entry name" value="Ig_E-set"/>
</dbReference>
<evidence type="ECO:0000313" key="12">
    <source>
        <dbReference type="Proteomes" id="UP000069015"/>
    </source>
</evidence>
<dbReference type="Pfam" id="PF02838">
    <property type="entry name" value="Glyco_hydro_20b"/>
    <property type="match status" value="1"/>
</dbReference>
<dbReference type="Gene3D" id="3.30.379.10">
    <property type="entry name" value="Chitobiase/beta-hexosaminidase domain 2-like"/>
    <property type="match status" value="1"/>
</dbReference>
<evidence type="ECO:0000313" key="11">
    <source>
        <dbReference type="EMBL" id="ALU45974.1"/>
    </source>
</evidence>
<dbReference type="InterPro" id="IPR015883">
    <property type="entry name" value="Glyco_hydro_20_cat"/>
</dbReference>
<feature type="domain" description="Chitobiase/beta-hexosaminidases N-terminal" evidence="10">
    <location>
        <begin position="34"/>
        <end position="197"/>
    </location>
</feature>
<dbReference type="Gene3D" id="3.20.20.80">
    <property type="entry name" value="Glycosidases"/>
    <property type="match status" value="1"/>
</dbReference>
<dbReference type="GO" id="GO:0030247">
    <property type="term" value="F:polysaccharide binding"/>
    <property type="evidence" value="ECO:0007669"/>
    <property type="project" value="InterPro"/>
</dbReference>
<keyword evidence="5" id="KW-0326">Glycosidase</keyword>
<keyword evidence="4" id="KW-0378">Hydrolase</keyword>
<dbReference type="GO" id="GO:0004563">
    <property type="term" value="F:beta-N-acetylhexosaminidase activity"/>
    <property type="evidence" value="ECO:0007669"/>
    <property type="project" value="UniProtKB-EC"/>
</dbReference>
<dbReference type="EMBL" id="CP013612">
    <property type="protein sequence ID" value="ALU45974.1"/>
    <property type="molecule type" value="Genomic_DNA"/>
</dbReference>
<feature type="chain" id="PRO_5006839838" description="beta-N-acetylhexosaminidase" evidence="9">
    <location>
        <begin position="20"/>
        <end position="859"/>
    </location>
</feature>
<dbReference type="Proteomes" id="UP000069015">
    <property type="component" value="Chromosome 2"/>
</dbReference>
<comment type="catalytic activity">
    <reaction evidence="1">
        <text>Hydrolysis of terminal non-reducing N-acetyl-D-hexosamine residues in N-acetyl-beta-D-hexosaminides.</text>
        <dbReference type="EC" id="3.2.1.52"/>
    </reaction>
</comment>
<dbReference type="SMART" id="SM01081">
    <property type="entry name" value="CHB_HEX"/>
    <property type="match status" value="1"/>
</dbReference>
<dbReference type="InterPro" id="IPR012291">
    <property type="entry name" value="CBM2_carb-bd_dom_sf"/>
</dbReference>
<dbReference type="SUPFAM" id="SSF51445">
    <property type="entry name" value="(Trans)glycosidases"/>
    <property type="match status" value="1"/>
</dbReference>
<comment type="similarity">
    <text evidence="2">Belongs to the glycosyl hydrolase 20 family.</text>
</comment>
<organism evidence="11 12">
    <name type="scientific">Pseudoalteromonas rubra</name>
    <dbReference type="NCBI Taxonomy" id="43658"/>
    <lineage>
        <taxon>Bacteria</taxon>
        <taxon>Pseudomonadati</taxon>
        <taxon>Pseudomonadota</taxon>
        <taxon>Gammaproteobacteria</taxon>
        <taxon>Alteromonadales</taxon>
        <taxon>Pseudoalteromonadaceae</taxon>
        <taxon>Pseudoalteromonas</taxon>
    </lineage>
</organism>
<feature type="active site" description="Proton donor" evidence="8">
    <location>
        <position position="535"/>
    </location>
</feature>
<dbReference type="AlphaFoldDB" id="A0A0U3I7P5"/>
<evidence type="ECO:0000256" key="7">
    <source>
        <dbReference type="ARBA" id="ARBA00033000"/>
    </source>
</evidence>
<dbReference type="InterPro" id="IPR029018">
    <property type="entry name" value="Hex-like_dom2"/>
</dbReference>
<evidence type="ECO:0000256" key="9">
    <source>
        <dbReference type="SAM" id="SignalP"/>
    </source>
</evidence>
<dbReference type="Pfam" id="PF00728">
    <property type="entry name" value="Glyco_hydro_20"/>
    <property type="match status" value="1"/>
</dbReference>
<dbReference type="GO" id="GO:0005975">
    <property type="term" value="P:carbohydrate metabolic process"/>
    <property type="evidence" value="ECO:0007669"/>
    <property type="project" value="InterPro"/>
</dbReference>
<evidence type="ECO:0000256" key="6">
    <source>
        <dbReference type="ARBA" id="ARBA00030512"/>
    </source>
</evidence>
<dbReference type="PANTHER" id="PTHR22600">
    <property type="entry name" value="BETA-HEXOSAMINIDASE"/>
    <property type="match status" value="1"/>
</dbReference>
<dbReference type="RefSeq" id="WP_058798819.1">
    <property type="nucleotide sequence ID" value="NZ_CP013612.1"/>
</dbReference>
<accession>A0A0U3I7P5</accession>
<dbReference type="Pfam" id="PF03173">
    <property type="entry name" value="CHB_HEX"/>
    <property type="match status" value="1"/>
</dbReference>
<feature type="signal peptide" evidence="9">
    <location>
        <begin position="1"/>
        <end position="19"/>
    </location>
</feature>
<keyword evidence="9" id="KW-0732">Signal</keyword>
<dbReference type="InterPro" id="IPR008965">
    <property type="entry name" value="CBM2/CBM3_carb-bd_dom_sf"/>
</dbReference>
<dbReference type="KEGG" id="prr:AT705_23940"/>
<protein>
    <recommendedName>
        <fullName evidence="3">beta-N-acetylhexosaminidase</fullName>
        <ecNumber evidence="3">3.2.1.52</ecNumber>
    </recommendedName>
    <alternativeName>
        <fullName evidence="6">Beta-N-acetylhexosaminidase</fullName>
    </alternativeName>
    <alternativeName>
        <fullName evidence="7">N-acetyl-beta-glucosaminidase</fullName>
    </alternativeName>
</protein>
<evidence type="ECO:0000256" key="8">
    <source>
        <dbReference type="PIRSR" id="PIRSR625705-1"/>
    </source>
</evidence>
<dbReference type="GO" id="GO:0030203">
    <property type="term" value="P:glycosaminoglycan metabolic process"/>
    <property type="evidence" value="ECO:0007669"/>
    <property type="project" value="TreeGrafter"/>
</dbReference>
<sequence>MNKFACLLMALLGVQTAHAATAPLTQGELNVLADNLQIRYQLIDSMPQQCPDPVKQCYFSELQLRSPQRYSGADWAIYFSQLMPIYQIESDVFRIDHLNGDLHRLTPTEQFAGFSADETYSVRFYTEHSQITRSEFMPNYILADQSERLLPRVVASTRSVRDEQTRLEQQPYLAAFESYHQLRVSNKDQTPWMDAAYLAQHQSEPELRAAPEGLIPTPREFKVVSQGRISLKKGIRFELKGLDLAQVEMAGKRLAQLGVKQTQKGLSVRVTVDPSLPIAAQGYQFNSSTHLIDIKASDSAGAFYGVQTLAGLMDLKTHSIPSVAITDAPRYRFRGLHIDSARNFRSKQFVLDTIAQMGAYKLNKLHLHLADDEGWRLAIAGLPELTKVGGLRCLDLSEMRCLLPQLGAGTGTGAPRNGHYSQQDYSEILRYAKAHHIEVIPSLDMPGHSRAAIIAMEARYRALIAKGKTEAANEYRLVEEADETRYSSIQHYHDNTLNVCLPATYRFVNKVLTELQRMHERAGIPLKTYHIGADETAGAWLDSPACKALNKKQSIASMNGYFIEKVAAMVAEKGITVAGWSDGLSDVNPEKMPKNVQSNVWSTLSEQGHKVAHKQANLGWGVVLSLPDVTYFDFPYQSHPEERGNHWASRALDTRKVFEFMPDNLPVHAEFWRDVLHHTYSADDSDSALKPDVGYTGMQGHLWSEMIRDDLQAEYMLYPRLLALAERAWHKPAWAVPYQGGLVYSRNSGHFNDKKRRLREQDWQRFVALLGYRELPKLTRQGRFFRIPTVAASRRDDGTLNMFSEIPGFKLEALINGRWVNYHPRLGFDSVDAVRAALEDESRTGRALPLPAPVGPGNR</sequence>
<name>A0A0U3I7P5_9GAMM</name>
<dbReference type="EC" id="3.2.1.52" evidence="3"/>
<evidence type="ECO:0000256" key="4">
    <source>
        <dbReference type="ARBA" id="ARBA00022801"/>
    </source>
</evidence>
<evidence type="ECO:0000256" key="1">
    <source>
        <dbReference type="ARBA" id="ARBA00001231"/>
    </source>
</evidence>
<dbReference type="SUPFAM" id="SSF49384">
    <property type="entry name" value="Carbohydrate-binding domain"/>
    <property type="match status" value="1"/>
</dbReference>
<evidence type="ECO:0000256" key="2">
    <source>
        <dbReference type="ARBA" id="ARBA00006285"/>
    </source>
</evidence>
<dbReference type="InterPro" id="IPR015882">
    <property type="entry name" value="HEX_bac_N"/>
</dbReference>
<evidence type="ECO:0000256" key="3">
    <source>
        <dbReference type="ARBA" id="ARBA00012663"/>
    </source>
</evidence>
<dbReference type="Gene3D" id="2.60.40.290">
    <property type="match status" value="1"/>
</dbReference>
<dbReference type="InterPro" id="IPR017853">
    <property type="entry name" value="GH"/>
</dbReference>
<proteinExistence type="inferred from homology"/>
<reference evidence="11 12" key="1">
    <citation type="submission" date="2015-12" db="EMBL/GenBank/DDBJ databases">
        <title>Complete genome sequence of Pseudoalteromonas rubra SCSIO 6842, harboring a conjugative plasmid.</title>
        <authorList>
            <person name="Li B."/>
            <person name="Wang X."/>
        </authorList>
    </citation>
    <scope>NUCLEOTIDE SEQUENCE [LARGE SCALE GENOMIC DNA]</scope>
    <source>
        <strain evidence="11 12">SCSIO 6842</strain>
    </source>
</reference>
<dbReference type="GO" id="GO:0016020">
    <property type="term" value="C:membrane"/>
    <property type="evidence" value="ECO:0007669"/>
    <property type="project" value="TreeGrafter"/>
</dbReference>
<dbReference type="InterPro" id="IPR025705">
    <property type="entry name" value="Beta_hexosaminidase_sua/sub"/>
</dbReference>
<gene>
    <name evidence="11" type="ORF">AT705_23940</name>
</gene>
<dbReference type="InterPro" id="IPR004866">
    <property type="entry name" value="CHB/HEX_N_dom"/>
</dbReference>
<evidence type="ECO:0000256" key="5">
    <source>
        <dbReference type="ARBA" id="ARBA00023295"/>
    </source>
</evidence>
<dbReference type="PANTHER" id="PTHR22600:SF57">
    <property type="entry name" value="BETA-N-ACETYLHEXOSAMINIDASE"/>
    <property type="match status" value="1"/>
</dbReference>
<evidence type="ECO:0000259" key="10">
    <source>
        <dbReference type="SMART" id="SM01081"/>
    </source>
</evidence>